<dbReference type="Gene3D" id="3.90.550.10">
    <property type="entry name" value="Spore Coat Polysaccharide Biosynthesis Protein SpsA, Chain A"/>
    <property type="match status" value="1"/>
</dbReference>
<dbReference type="EMBL" id="MFPU01000016">
    <property type="protein sequence ID" value="OGH70084.1"/>
    <property type="molecule type" value="Genomic_DNA"/>
</dbReference>
<dbReference type="InterPro" id="IPR001173">
    <property type="entry name" value="Glyco_trans_2-like"/>
</dbReference>
<reference evidence="2 3" key="1">
    <citation type="journal article" date="2016" name="Nat. Commun.">
        <title>Thousands of microbial genomes shed light on interconnected biogeochemical processes in an aquifer system.</title>
        <authorList>
            <person name="Anantharaman K."/>
            <person name="Brown C.T."/>
            <person name="Hug L.A."/>
            <person name="Sharon I."/>
            <person name="Castelle C.J."/>
            <person name="Probst A.J."/>
            <person name="Thomas B.C."/>
            <person name="Singh A."/>
            <person name="Wilkins M.J."/>
            <person name="Karaoz U."/>
            <person name="Brodie E.L."/>
            <person name="Williams K.H."/>
            <person name="Hubbard S.S."/>
            <person name="Banfield J.F."/>
        </authorList>
    </citation>
    <scope>NUCLEOTIDE SEQUENCE [LARGE SCALE GENOMIC DNA]</scope>
</reference>
<evidence type="ECO:0000259" key="1">
    <source>
        <dbReference type="Pfam" id="PF00535"/>
    </source>
</evidence>
<accession>A0A1F6MEN9</accession>
<organism evidence="2 3">
    <name type="scientific">Candidatus Magasanikbacteria bacterium RIFCSPHIGHO2_01_FULL_47_8</name>
    <dbReference type="NCBI Taxonomy" id="1798673"/>
    <lineage>
        <taxon>Bacteria</taxon>
        <taxon>Candidatus Magasanikiibacteriota</taxon>
    </lineage>
</organism>
<dbReference type="InterPro" id="IPR029044">
    <property type="entry name" value="Nucleotide-diphossugar_trans"/>
</dbReference>
<dbReference type="PANTHER" id="PTHR10859">
    <property type="entry name" value="GLYCOSYL TRANSFERASE"/>
    <property type="match status" value="1"/>
</dbReference>
<protein>
    <recommendedName>
        <fullName evidence="1">Glycosyltransferase 2-like domain-containing protein</fullName>
    </recommendedName>
</protein>
<evidence type="ECO:0000313" key="3">
    <source>
        <dbReference type="Proteomes" id="UP000177953"/>
    </source>
</evidence>
<comment type="caution">
    <text evidence="2">The sequence shown here is derived from an EMBL/GenBank/DDBJ whole genome shotgun (WGS) entry which is preliminary data.</text>
</comment>
<feature type="domain" description="Glycosyltransferase 2-like" evidence="1">
    <location>
        <begin position="6"/>
        <end position="147"/>
    </location>
</feature>
<dbReference type="AlphaFoldDB" id="A0A1F6MEN9"/>
<dbReference type="PANTHER" id="PTHR10859:SF91">
    <property type="entry name" value="DOLICHYL-PHOSPHATE BETA-GLUCOSYLTRANSFERASE"/>
    <property type="match status" value="1"/>
</dbReference>
<sequence length="240" mass="26635">MEPLASIVIPMFRDRATIGATLDALALFLGTTGWSAEVIIVNDGGTDGGVEIVKEKMKQRAFLKLIDRAVNRGKGFTVREGIAAARGNFIFFTDADLPYGTEPILKMLELLRNGAADVVLANRNIAETAKKPSWARQITHVIYSYFVRSLIPITFSDTLAGLKALTKSAAQRIIPKLTIDRFSFDVELLLAAKRAGFRIQEVPVSLKNVGTSNLRIRRDAPEMIREIVQIFLKDKKGQYR</sequence>
<dbReference type="Proteomes" id="UP000177953">
    <property type="component" value="Unassembled WGS sequence"/>
</dbReference>
<proteinExistence type="predicted"/>
<dbReference type="SUPFAM" id="SSF53448">
    <property type="entry name" value="Nucleotide-diphospho-sugar transferases"/>
    <property type="match status" value="1"/>
</dbReference>
<dbReference type="GO" id="GO:0006487">
    <property type="term" value="P:protein N-linked glycosylation"/>
    <property type="evidence" value="ECO:0007669"/>
    <property type="project" value="TreeGrafter"/>
</dbReference>
<evidence type="ECO:0000313" key="2">
    <source>
        <dbReference type="EMBL" id="OGH70084.1"/>
    </source>
</evidence>
<gene>
    <name evidence="2" type="ORF">A2754_00680</name>
</gene>
<dbReference type="Pfam" id="PF00535">
    <property type="entry name" value="Glycos_transf_2"/>
    <property type="match status" value="1"/>
</dbReference>
<name>A0A1F6MEN9_9BACT</name>